<feature type="transmembrane region" description="Helical" evidence="7">
    <location>
        <begin position="30"/>
        <end position="56"/>
    </location>
</feature>
<dbReference type="InterPro" id="IPR005614">
    <property type="entry name" value="NrfD-like"/>
</dbReference>
<feature type="transmembrane region" description="Helical" evidence="7">
    <location>
        <begin position="259"/>
        <end position="278"/>
    </location>
</feature>
<dbReference type="Gene3D" id="1.20.1630.10">
    <property type="entry name" value="Formate dehydrogenase/DMSO reductase domain"/>
    <property type="match status" value="1"/>
</dbReference>
<sequence length="313" mass="32831">MSIDPASAVSRVLAQTTLPSDTFVTLSPHWGWLIALYFFLGGISGGAAFLAAMLHLFGRAEDRPMVRLGYLVAFVALLPCAPLLIVDLNRPERFWHMIWQSDSGGPMFKWWSPMSLGVWIITLFAGILLLALIGSWAGRVGLPKRLSSLADGTLGKVVAAATGLLGLFLAGYTGTLLTATNRPLWADTPLLGLLFLLSGISAAAAALLLLGWRRTHPASLSWLGQIDSYAMGLELAVLVVMVVTLGAVATAVLGNGWGVALLVGTVLLGTLVPLAAHVRPRLLGPATIPVAAVLGLAGSFVLRSVIVLASEAV</sequence>
<name>A0A6J4VAG5_9BACT</name>
<dbReference type="AlphaFoldDB" id="A0A6J4VAG5"/>
<dbReference type="Pfam" id="PF03916">
    <property type="entry name" value="NrfD"/>
    <property type="match status" value="1"/>
</dbReference>
<feature type="transmembrane region" description="Helical" evidence="7">
    <location>
        <begin position="68"/>
        <end position="86"/>
    </location>
</feature>
<comment type="similarity">
    <text evidence="2">Belongs to the NrfD family.</text>
</comment>
<feature type="transmembrane region" description="Helical" evidence="7">
    <location>
        <begin position="233"/>
        <end position="253"/>
    </location>
</feature>
<dbReference type="EMBL" id="CADCWF010000276">
    <property type="protein sequence ID" value="CAA9573650.1"/>
    <property type="molecule type" value="Genomic_DNA"/>
</dbReference>
<evidence type="ECO:0000256" key="1">
    <source>
        <dbReference type="ARBA" id="ARBA00004651"/>
    </source>
</evidence>
<dbReference type="InterPro" id="IPR052049">
    <property type="entry name" value="Electron_transfer_protein"/>
</dbReference>
<evidence type="ECO:0000256" key="3">
    <source>
        <dbReference type="ARBA" id="ARBA00022475"/>
    </source>
</evidence>
<organism evidence="8">
    <name type="scientific">uncultured Thermomicrobiales bacterium</name>
    <dbReference type="NCBI Taxonomy" id="1645740"/>
    <lineage>
        <taxon>Bacteria</taxon>
        <taxon>Pseudomonadati</taxon>
        <taxon>Thermomicrobiota</taxon>
        <taxon>Thermomicrobia</taxon>
        <taxon>Thermomicrobiales</taxon>
        <taxon>environmental samples</taxon>
    </lineage>
</organism>
<evidence type="ECO:0000313" key="8">
    <source>
        <dbReference type="EMBL" id="CAA9573650.1"/>
    </source>
</evidence>
<proteinExistence type="inferred from homology"/>
<evidence type="ECO:0000256" key="4">
    <source>
        <dbReference type="ARBA" id="ARBA00022692"/>
    </source>
</evidence>
<evidence type="ECO:0000256" key="6">
    <source>
        <dbReference type="ARBA" id="ARBA00023136"/>
    </source>
</evidence>
<keyword evidence="3" id="KW-1003">Cell membrane</keyword>
<keyword evidence="4 7" id="KW-0812">Transmembrane</keyword>
<dbReference type="GO" id="GO:0005886">
    <property type="term" value="C:plasma membrane"/>
    <property type="evidence" value="ECO:0007669"/>
    <property type="project" value="UniProtKB-SubCell"/>
</dbReference>
<feature type="transmembrane region" description="Helical" evidence="7">
    <location>
        <begin position="157"/>
        <end position="178"/>
    </location>
</feature>
<gene>
    <name evidence="8" type="ORF">AVDCRST_MAG59-3850</name>
</gene>
<accession>A0A6J4VAG5</accession>
<keyword evidence="5 7" id="KW-1133">Transmembrane helix</keyword>
<feature type="transmembrane region" description="Helical" evidence="7">
    <location>
        <begin position="116"/>
        <end position="137"/>
    </location>
</feature>
<keyword evidence="6 7" id="KW-0472">Membrane</keyword>
<feature type="transmembrane region" description="Helical" evidence="7">
    <location>
        <begin position="190"/>
        <end position="212"/>
    </location>
</feature>
<dbReference type="PANTHER" id="PTHR34856:SF2">
    <property type="entry name" value="PROTEIN NRFD"/>
    <property type="match status" value="1"/>
</dbReference>
<evidence type="ECO:0000256" key="2">
    <source>
        <dbReference type="ARBA" id="ARBA00008929"/>
    </source>
</evidence>
<reference evidence="8" key="1">
    <citation type="submission" date="2020-02" db="EMBL/GenBank/DDBJ databases">
        <authorList>
            <person name="Meier V. D."/>
        </authorList>
    </citation>
    <scope>NUCLEOTIDE SEQUENCE</scope>
    <source>
        <strain evidence="8">AVDCRST_MAG59</strain>
    </source>
</reference>
<feature type="transmembrane region" description="Helical" evidence="7">
    <location>
        <begin position="290"/>
        <end position="310"/>
    </location>
</feature>
<evidence type="ECO:0000256" key="7">
    <source>
        <dbReference type="SAM" id="Phobius"/>
    </source>
</evidence>
<dbReference type="PANTHER" id="PTHR34856">
    <property type="entry name" value="PROTEIN NRFD"/>
    <property type="match status" value="1"/>
</dbReference>
<comment type="subcellular location">
    <subcellularLocation>
        <location evidence="1">Cell membrane</location>
        <topology evidence="1">Multi-pass membrane protein</topology>
    </subcellularLocation>
</comment>
<protein>
    <submittedName>
        <fullName evidence="8">Polysulfide reductase, subunit C, putative</fullName>
    </submittedName>
</protein>
<evidence type="ECO:0000256" key="5">
    <source>
        <dbReference type="ARBA" id="ARBA00022989"/>
    </source>
</evidence>